<evidence type="ECO:0000256" key="15">
    <source>
        <dbReference type="SAM" id="Phobius"/>
    </source>
</evidence>
<feature type="transmembrane region" description="Helical" evidence="15">
    <location>
        <begin position="94"/>
        <end position="118"/>
    </location>
</feature>
<dbReference type="GO" id="GO:0005506">
    <property type="term" value="F:iron ion binding"/>
    <property type="evidence" value="ECO:0007669"/>
    <property type="project" value="TreeGrafter"/>
</dbReference>
<evidence type="ECO:0000256" key="7">
    <source>
        <dbReference type="ARBA" id="ARBA00022832"/>
    </source>
</evidence>
<evidence type="ECO:0000256" key="11">
    <source>
        <dbReference type="ARBA" id="ARBA00023098"/>
    </source>
</evidence>
<dbReference type="Pfam" id="PF00173">
    <property type="entry name" value="Cyt-b5"/>
    <property type="match status" value="1"/>
</dbReference>
<dbReference type="PRINTS" id="PR00075">
    <property type="entry name" value="FACDDSATRASE"/>
</dbReference>
<dbReference type="InterPro" id="IPR005804">
    <property type="entry name" value="FA_desaturase_dom"/>
</dbReference>
<keyword evidence="5 15" id="KW-0812">Transmembrane</keyword>
<keyword evidence="11 14" id="KW-0443">Lipid metabolism</keyword>
<name>A0A9W9IGN0_9EURO</name>
<keyword evidence="8 15" id="KW-1133">Transmembrane helix</keyword>
<dbReference type="SUPFAM" id="SSF55856">
    <property type="entry name" value="Cytochrome b5-like heme/steroid binding domain"/>
    <property type="match status" value="1"/>
</dbReference>
<reference evidence="17" key="1">
    <citation type="submission" date="2022-11" db="EMBL/GenBank/DDBJ databases">
        <authorList>
            <person name="Petersen C."/>
        </authorList>
    </citation>
    <scope>NUCLEOTIDE SEQUENCE</scope>
    <source>
        <strain evidence="17">IBT 26290</strain>
    </source>
</reference>
<dbReference type="PROSITE" id="PS50255">
    <property type="entry name" value="CYTOCHROME_B5_2"/>
    <property type="match status" value="1"/>
</dbReference>
<evidence type="ECO:0000256" key="5">
    <source>
        <dbReference type="ARBA" id="ARBA00022692"/>
    </source>
</evidence>
<keyword evidence="14" id="KW-0249">Electron transport</keyword>
<dbReference type="InterPro" id="IPR009160">
    <property type="entry name" value="Acyl-CoA_deSatase_haem/ster-bd"/>
</dbReference>
<dbReference type="Proteomes" id="UP001149163">
    <property type="component" value="Unassembled WGS sequence"/>
</dbReference>
<keyword evidence="13 14" id="KW-0275">Fatty acid biosynthesis</keyword>
<comment type="similarity">
    <text evidence="2 14">Belongs to the fatty acid desaturase type 1 family.</text>
</comment>
<dbReference type="OrthoDB" id="10260134at2759"/>
<evidence type="ECO:0000256" key="10">
    <source>
        <dbReference type="ARBA" id="ARBA00023004"/>
    </source>
</evidence>
<dbReference type="SMART" id="SM01117">
    <property type="entry name" value="Cyt-b5"/>
    <property type="match status" value="1"/>
</dbReference>
<comment type="catalytic activity">
    <reaction evidence="14">
        <text>octadecanoyl-CoA + 2 Fe(II)-[cytochrome b5] + O2 + 2 H(+) = (9Z)-octadecenoyl-CoA + 2 Fe(III)-[cytochrome b5] + 2 H2O</text>
        <dbReference type="Rhea" id="RHEA:19721"/>
        <dbReference type="Rhea" id="RHEA-COMP:10438"/>
        <dbReference type="Rhea" id="RHEA-COMP:10439"/>
        <dbReference type="ChEBI" id="CHEBI:15377"/>
        <dbReference type="ChEBI" id="CHEBI:15378"/>
        <dbReference type="ChEBI" id="CHEBI:15379"/>
        <dbReference type="ChEBI" id="CHEBI:29033"/>
        <dbReference type="ChEBI" id="CHEBI:29034"/>
        <dbReference type="ChEBI" id="CHEBI:57387"/>
        <dbReference type="ChEBI" id="CHEBI:57394"/>
        <dbReference type="EC" id="1.14.19.1"/>
    </reaction>
</comment>
<proteinExistence type="inferred from homology"/>
<dbReference type="InterPro" id="IPR001199">
    <property type="entry name" value="Cyt_B5-like_heme/steroid-bd"/>
</dbReference>
<evidence type="ECO:0000256" key="4">
    <source>
        <dbReference type="ARBA" id="ARBA00022617"/>
    </source>
</evidence>
<protein>
    <recommendedName>
        <fullName evidence="14">Acyl-CoA desaturase</fullName>
        <ecNumber evidence="14">1.14.19.1</ecNumber>
    </recommendedName>
</protein>
<evidence type="ECO:0000256" key="12">
    <source>
        <dbReference type="ARBA" id="ARBA00023136"/>
    </source>
</evidence>
<accession>A0A9W9IGN0</accession>
<evidence type="ECO:0000259" key="16">
    <source>
        <dbReference type="PROSITE" id="PS50255"/>
    </source>
</evidence>
<gene>
    <name evidence="17" type="ORF">N7482_001447</name>
</gene>
<dbReference type="InterPro" id="IPR036400">
    <property type="entry name" value="Cyt_B5-like_heme/steroid_sf"/>
</dbReference>
<comment type="cofactor">
    <cofactor evidence="14">
        <name>Fe(2+)</name>
        <dbReference type="ChEBI" id="CHEBI:29033"/>
    </cofactor>
    <text evidence="14">Expected to bind 2 Fe(2+) ions per subunit.</text>
</comment>
<dbReference type="GeneID" id="81422748"/>
<dbReference type="Gene3D" id="3.10.120.10">
    <property type="entry name" value="Cytochrome b5-like heme/steroid binding domain"/>
    <property type="match status" value="1"/>
</dbReference>
<dbReference type="PANTHER" id="PTHR11351">
    <property type="entry name" value="ACYL-COA DESATURASE"/>
    <property type="match status" value="1"/>
</dbReference>
<dbReference type="EC" id="1.14.19.1" evidence="14"/>
<dbReference type="GO" id="GO:0005789">
    <property type="term" value="C:endoplasmic reticulum membrane"/>
    <property type="evidence" value="ECO:0007669"/>
    <property type="project" value="TreeGrafter"/>
</dbReference>
<dbReference type="InterPro" id="IPR015876">
    <property type="entry name" value="Acyl-CoA_DS"/>
</dbReference>
<keyword evidence="12 15" id="KW-0472">Membrane</keyword>
<feature type="transmembrane region" description="Helical" evidence="15">
    <location>
        <begin position="27"/>
        <end position="47"/>
    </location>
</feature>
<evidence type="ECO:0000256" key="13">
    <source>
        <dbReference type="ARBA" id="ARBA00023160"/>
    </source>
</evidence>
<dbReference type="InterPro" id="IPR018506">
    <property type="entry name" value="Cyt_B5_heme-BS"/>
</dbReference>
<evidence type="ECO:0000313" key="17">
    <source>
        <dbReference type="EMBL" id="KAJ5175570.1"/>
    </source>
</evidence>
<dbReference type="AlphaFoldDB" id="A0A9W9IGN0"/>
<comment type="caution">
    <text evidence="17">The sequence shown here is derived from an EMBL/GenBank/DDBJ whole genome shotgun (WGS) entry which is preliminary data.</text>
</comment>
<dbReference type="PROSITE" id="PS00191">
    <property type="entry name" value="CYTOCHROME_B5_1"/>
    <property type="match status" value="1"/>
</dbReference>
<evidence type="ECO:0000256" key="3">
    <source>
        <dbReference type="ARBA" id="ARBA00022516"/>
    </source>
</evidence>
<evidence type="ECO:0000256" key="6">
    <source>
        <dbReference type="ARBA" id="ARBA00022723"/>
    </source>
</evidence>
<evidence type="ECO:0000256" key="9">
    <source>
        <dbReference type="ARBA" id="ARBA00023002"/>
    </source>
</evidence>
<reference evidence="17" key="2">
    <citation type="journal article" date="2023" name="IMA Fungus">
        <title>Comparative genomic study of the Penicillium genus elucidates a diverse pangenome and 15 lateral gene transfer events.</title>
        <authorList>
            <person name="Petersen C."/>
            <person name="Sorensen T."/>
            <person name="Nielsen M.R."/>
            <person name="Sondergaard T.E."/>
            <person name="Sorensen J.L."/>
            <person name="Fitzpatrick D.A."/>
            <person name="Frisvad J.C."/>
            <person name="Nielsen K.L."/>
        </authorList>
    </citation>
    <scope>NUCLEOTIDE SEQUENCE</scope>
    <source>
        <strain evidence="17">IBT 26290</strain>
    </source>
</reference>
<dbReference type="Pfam" id="PF00487">
    <property type="entry name" value="FA_desaturase"/>
    <property type="match status" value="1"/>
</dbReference>
<evidence type="ECO:0000256" key="1">
    <source>
        <dbReference type="ARBA" id="ARBA00004141"/>
    </source>
</evidence>
<keyword evidence="14" id="KW-0813">Transport</keyword>
<dbReference type="GO" id="GO:0020037">
    <property type="term" value="F:heme binding"/>
    <property type="evidence" value="ECO:0007669"/>
    <property type="project" value="InterPro"/>
</dbReference>
<keyword evidence="4 14" id="KW-0349">Heme</keyword>
<keyword evidence="10 14" id="KW-0408">Iron</keyword>
<keyword evidence="6 14" id="KW-0479">Metal-binding</keyword>
<keyword evidence="9 14" id="KW-0560">Oxidoreductase</keyword>
<evidence type="ECO:0000313" key="18">
    <source>
        <dbReference type="Proteomes" id="UP001149163"/>
    </source>
</evidence>
<feature type="domain" description="Cytochrome b5 heme-binding" evidence="16">
    <location>
        <begin position="331"/>
        <end position="399"/>
    </location>
</feature>
<dbReference type="GO" id="GO:0006636">
    <property type="term" value="P:unsaturated fatty acid biosynthetic process"/>
    <property type="evidence" value="ECO:0007669"/>
    <property type="project" value="UniProtKB-UniRule"/>
</dbReference>
<keyword evidence="18" id="KW-1185">Reference proteome</keyword>
<keyword evidence="7 14" id="KW-0276">Fatty acid metabolism</keyword>
<feature type="transmembrane region" description="Helical" evidence="15">
    <location>
        <begin position="54"/>
        <end position="74"/>
    </location>
</feature>
<comment type="function">
    <text evidence="14">Stearoyl-CoA desaturase that utilizes O(2) and electrons from reduced cytochrome b5 to introduce the first double bond into saturated fatty acyl-CoA substrates.</text>
</comment>
<evidence type="ECO:0000256" key="8">
    <source>
        <dbReference type="ARBA" id="ARBA00022989"/>
    </source>
</evidence>
<organism evidence="17 18">
    <name type="scientific">Penicillium canariense</name>
    <dbReference type="NCBI Taxonomy" id="189055"/>
    <lineage>
        <taxon>Eukaryota</taxon>
        <taxon>Fungi</taxon>
        <taxon>Dikarya</taxon>
        <taxon>Ascomycota</taxon>
        <taxon>Pezizomycotina</taxon>
        <taxon>Eurotiomycetes</taxon>
        <taxon>Eurotiomycetidae</taxon>
        <taxon>Eurotiales</taxon>
        <taxon>Aspergillaceae</taxon>
        <taxon>Penicillium</taxon>
    </lineage>
</organism>
<feature type="transmembrane region" description="Helical" evidence="15">
    <location>
        <begin position="177"/>
        <end position="198"/>
    </location>
</feature>
<dbReference type="GO" id="GO:0004768">
    <property type="term" value="F:stearoyl-CoA 9-desaturase activity"/>
    <property type="evidence" value="ECO:0007669"/>
    <property type="project" value="UniProtKB-UniRule"/>
</dbReference>
<evidence type="ECO:0000256" key="14">
    <source>
        <dbReference type="PIRNR" id="PIRNR000345"/>
    </source>
</evidence>
<comment type="subcellular location">
    <subcellularLocation>
        <location evidence="1">Membrane</location>
        <topology evidence="1">Multi-pass membrane protein</topology>
    </subcellularLocation>
</comment>
<dbReference type="PIRSF" id="PIRSF000345">
    <property type="entry name" value="OLE1"/>
    <property type="match status" value="1"/>
</dbReference>
<sequence length="400" mass="45253">MAKSTEKNAGDFTWAHEIRWYCKNLDLFHFIFLVVIPVAICFIAPHVALTRNSFLMALILHIVGGMSITVDSLTSHTDTVPGYHRLWAHRSYTAHLVLQYFLAIMGAAQCQWSILWWVQHHRAHHQYTDTDKDPYDARRGLLFSHIGWLVGLSPAEWGKVDVSDLAMDPVVRWQRRYYVIIAILVCVGMPTAIAHFGWNDWRGGLLYGGVGRTIVTHHSTFLVNSIAHAPWAGYRPYSTKWTATNVPLVAILAAGEGSHNFHHAFPRDYRNGIQWIELDWSRAVIELCEKLGIAWDLVITSPDETNKGQRNHIEQAGLATKITMDWKDYVHQADRGRCLICIKDVVYDIADFMTEHPGGAELLQKFVGKDATEGYLGDTHLHSTHADGLLATRSIGVVNR</sequence>
<dbReference type="RefSeq" id="XP_056547178.1">
    <property type="nucleotide sequence ID" value="XM_056683572.1"/>
</dbReference>
<dbReference type="CDD" id="cd03505">
    <property type="entry name" value="Delta9-FADS-like"/>
    <property type="match status" value="1"/>
</dbReference>
<keyword evidence="3 14" id="KW-0444">Lipid biosynthesis</keyword>
<dbReference type="EMBL" id="JAPQKN010000001">
    <property type="protein sequence ID" value="KAJ5175570.1"/>
    <property type="molecule type" value="Genomic_DNA"/>
</dbReference>
<evidence type="ECO:0000256" key="2">
    <source>
        <dbReference type="ARBA" id="ARBA00009295"/>
    </source>
</evidence>
<dbReference type="PANTHER" id="PTHR11351:SF31">
    <property type="entry name" value="DESATURASE 1, ISOFORM A-RELATED"/>
    <property type="match status" value="1"/>
</dbReference>